<keyword evidence="1" id="KW-0175">Coiled coil</keyword>
<feature type="compositionally biased region" description="Polar residues" evidence="2">
    <location>
        <begin position="262"/>
        <end position="276"/>
    </location>
</feature>
<feature type="region of interest" description="Disordered" evidence="2">
    <location>
        <begin position="1"/>
        <end position="47"/>
    </location>
</feature>
<evidence type="ECO:0000256" key="1">
    <source>
        <dbReference type="SAM" id="Coils"/>
    </source>
</evidence>
<name>A0AAD5CEX6_AMBAR</name>
<sequence length="440" mass="48406">NEEDVTEPTITSSPPRKKRRKCVRTPRAKFSRIQVRSPEATTKSFQVSTPTTTAAAATVSSPITTTATSTTTPPSATVSVGLTSTQLSTDLERPRLDPQANMEIPYMLTIAPVPSSSGQASSSSLQEQINNIVNLLHVQATENTINRQKVAEMESRERIFLDLLEQINAKSDSLEGELRGMEEELHHHLTLTNVRNEGRITAIEDENKKLRELVDKLMVQHPRPTCNDDDEADDGGDATELKRTNDEDKDDDIEAPKDVEQSAATGARISQSTAEGGSTCKEVAVSGIEGTMNREAPLQMLNVPQIFIIDKQGIVRGFAVLEDYAEDMALHFEPRHNVCAFDSTWPTPFVELGELVSTLQKQDTEKDKQIAALQSTVDSQQSAIETLQVLVASLLSKSPSQGDINKKQKYVTAVKESLVNVLGEHVKETEENFDEVVVKE</sequence>
<dbReference type="EMBL" id="JAMZMK010008531">
    <property type="protein sequence ID" value="KAI7740025.1"/>
    <property type="molecule type" value="Genomic_DNA"/>
</dbReference>
<feature type="coiled-coil region" evidence="1">
    <location>
        <begin position="164"/>
        <end position="220"/>
    </location>
</feature>
<dbReference type="AlphaFoldDB" id="A0AAD5CEX6"/>
<feature type="non-terminal residue" evidence="3">
    <location>
        <position position="440"/>
    </location>
</feature>
<proteinExistence type="predicted"/>
<keyword evidence="4" id="KW-1185">Reference proteome</keyword>
<gene>
    <name evidence="3" type="ORF">M8C21_025773</name>
</gene>
<feature type="compositionally biased region" description="Acidic residues" evidence="2">
    <location>
        <begin position="227"/>
        <end position="237"/>
    </location>
</feature>
<reference evidence="3" key="1">
    <citation type="submission" date="2022-06" db="EMBL/GenBank/DDBJ databases">
        <title>Uncovering the hologenomic basis of an extraordinary plant invasion.</title>
        <authorList>
            <person name="Bieker V.C."/>
            <person name="Martin M.D."/>
            <person name="Gilbert T."/>
            <person name="Hodgins K."/>
            <person name="Battlay P."/>
            <person name="Petersen B."/>
            <person name="Wilson J."/>
        </authorList>
    </citation>
    <scope>NUCLEOTIDE SEQUENCE</scope>
    <source>
        <strain evidence="3">AA19_3_7</strain>
        <tissue evidence="3">Leaf</tissue>
    </source>
</reference>
<protein>
    <submittedName>
        <fullName evidence="3">Uncharacterized protein</fullName>
    </submittedName>
</protein>
<evidence type="ECO:0000313" key="4">
    <source>
        <dbReference type="Proteomes" id="UP001206925"/>
    </source>
</evidence>
<dbReference type="Proteomes" id="UP001206925">
    <property type="component" value="Unassembled WGS sequence"/>
</dbReference>
<evidence type="ECO:0000313" key="3">
    <source>
        <dbReference type="EMBL" id="KAI7740025.1"/>
    </source>
</evidence>
<evidence type="ECO:0000256" key="2">
    <source>
        <dbReference type="SAM" id="MobiDB-lite"/>
    </source>
</evidence>
<organism evidence="3 4">
    <name type="scientific">Ambrosia artemisiifolia</name>
    <name type="common">Common ragweed</name>
    <dbReference type="NCBI Taxonomy" id="4212"/>
    <lineage>
        <taxon>Eukaryota</taxon>
        <taxon>Viridiplantae</taxon>
        <taxon>Streptophyta</taxon>
        <taxon>Embryophyta</taxon>
        <taxon>Tracheophyta</taxon>
        <taxon>Spermatophyta</taxon>
        <taxon>Magnoliopsida</taxon>
        <taxon>eudicotyledons</taxon>
        <taxon>Gunneridae</taxon>
        <taxon>Pentapetalae</taxon>
        <taxon>asterids</taxon>
        <taxon>campanulids</taxon>
        <taxon>Asterales</taxon>
        <taxon>Asteraceae</taxon>
        <taxon>Asteroideae</taxon>
        <taxon>Heliantheae alliance</taxon>
        <taxon>Heliantheae</taxon>
        <taxon>Ambrosia</taxon>
    </lineage>
</organism>
<feature type="region of interest" description="Disordered" evidence="2">
    <location>
        <begin position="221"/>
        <end position="279"/>
    </location>
</feature>
<accession>A0AAD5CEX6</accession>
<feature type="compositionally biased region" description="Basic residues" evidence="2">
    <location>
        <begin position="15"/>
        <end position="30"/>
    </location>
</feature>
<comment type="caution">
    <text evidence="3">The sequence shown here is derived from an EMBL/GenBank/DDBJ whole genome shotgun (WGS) entry which is preliminary data.</text>
</comment>